<accession>A0ABV5USU4</accession>
<evidence type="ECO:0000256" key="2">
    <source>
        <dbReference type="ARBA" id="ARBA00005417"/>
    </source>
</evidence>
<keyword evidence="3" id="KW-0813">Transport</keyword>
<evidence type="ECO:0000256" key="5">
    <source>
        <dbReference type="ARBA" id="ARBA00022741"/>
    </source>
</evidence>
<dbReference type="GO" id="GO:0005524">
    <property type="term" value="F:ATP binding"/>
    <property type="evidence" value="ECO:0007669"/>
    <property type="project" value="UniProtKB-KW"/>
</dbReference>
<dbReference type="CDD" id="cd03257">
    <property type="entry name" value="ABC_NikE_OppD_transporters"/>
    <property type="match status" value="1"/>
</dbReference>
<dbReference type="InterPro" id="IPR017871">
    <property type="entry name" value="ABC_transporter-like_CS"/>
</dbReference>
<comment type="caution">
    <text evidence="9">The sequence shown here is derived from an EMBL/GenBank/DDBJ whole genome shotgun (WGS) entry which is preliminary data.</text>
</comment>
<dbReference type="SUPFAM" id="SSF52540">
    <property type="entry name" value="P-loop containing nucleoside triphosphate hydrolases"/>
    <property type="match status" value="1"/>
</dbReference>
<proteinExistence type="inferred from homology"/>
<dbReference type="NCBIfam" id="TIGR01727">
    <property type="entry name" value="oligo_HPY"/>
    <property type="match status" value="1"/>
</dbReference>
<dbReference type="InterPro" id="IPR050388">
    <property type="entry name" value="ABC_Ni/Peptide_Import"/>
</dbReference>
<dbReference type="InterPro" id="IPR003593">
    <property type="entry name" value="AAA+_ATPase"/>
</dbReference>
<dbReference type="Proteomes" id="UP001589536">
    <property type="component" value="Unassembled WGS sequence"/>
</dbReference>
<dbReference type="PROSITE" id="PS00211">
    <property type="entry name" value="ABC_TRANSPORTER_1"/>
    <property type="match status" value="1"/>
</dbReference>
<evidence type="ECO:0000313" key="10">
    <source>
        <dbReference type="Proteomes" id="UP001589536"/>
    </source>
</evidence>
<dbReference type="PROSITE" id="PS50893">
    <property type="entry name" value="ABC_TRANSPORTER_2"/>
    <property type="match status" value="1"/>
</dbReference>
<keyword evidence="4" id="KW-1003">Cell membrane</keyword>
<dbReference type="PANTHER" id="PTHR43297">
    <property type="entry name" value="OLIGOPEPTIDE TRANSPORT ATP-BINDING PROTEIN APPD"/>
    <property type="match status" value="1"/>
</dbReference>
<evidence type="ECO:0000259" key="8">
    <source>
        <dbReference type="PROSITE" id="PS50893"/>
    </source>
</evidence>
<evidence type="ECO:0000256" key="7">
    <source>
        <dbReference type="ARBA" id="ARBA00023136"/>
    </source>
</evidence>
<evidence type="ECO:0000256" key="6">
    <source>
        <dbReference type="ARBA" id="ARBA00022840"/>
    </source>
</evidence>
<evidence type="ECO:0000256" key="1">
    <source>
        <dbReference type="ARBA" id="ARBA00004202"/>
    </source>
</evidence>
<keyword evidence="7" id="KW-0472">Membrane</keyword>
<dbReference type="Pfam" id="PF08352">
    <property type="entry name" value="oligo_HPY"/>
    <property type="match status" value="1"/>
</dbReference>
<reference evidence="9 10" key="1">
    <citation type="submission" date="2024-09" db="EMBL/GenBank/DDBJ databases">
        <authorList>
            <person name="Sun Q."/>
            <person name="Mori K."/>
        </authorList>
    </citation>
    <scope>NUCLEOTIDE SEQUENCE [LARGE SCALE GENOMIC DNA]</scope>
    <source>
        <strain evidence="9 10">JCM 13519</strain>
    </source>
</reference>
<keyword evidence="6 9" id="KW-0067">ATP-binding</keyword>
<dbReference type="PANTHER" id="PTHR43297:SF7">
    <property type="entry name" value="D,D-DIPEPTIDE TRANSPORT ATP-BINDING PROTEIN DDPD-RELATED"/>
    <property type="match status" value="1"/>
</dbReference>
<comment type="similarity">
    <text evidence="2">Belongs to the ABC transporter superfamily.</text>
</comment>
<protein>
    <submittedName>
        <fullName evidence="9">ABC transporter ATP-binding protein</fullName>
    </submittedName>
</protein>
<sequence length="321" mass="34636">MKSRQGSKTLVHDVTFSIKAGESLGLVGESGSGKSLTARAIMGLHPASAQLTGICQFRNKDISSMSSRELREYRTRGVAMIFQDPHAHINPVRKIGDFLTEALVSNLKMPKAEAVSRVSRTLEEVGLSDPHRRLNQYPHELSGGMLQRVMIAAALAADPAVLVADEPTTALDVTTQAEVMALLDKLRRERNMAMLFITHDLDLAAAVCDRTAVMYAGKIVEMQASDMLHWHPHHPYTAALAKSRPAIDARLARLLVIPGSPPSGGAATGGCPFAPRCAYATTLCQEQEPALRHLGGGLGACHHSERIESQLRVEGEGSVRV</sequence>
<comment type="subcellular location">
    <subcellularLocation>
        <location evidence="1">Cell membrane</location>
        <topology evidence="1">Peripheral membrane protein</topology>
    </subcellularLocation>
</comment>
<name>A0ABV5USU4_9MICC</name>
<dbReference type="Pfam" id="PF00005">
    <property type="entry name" value="ABC_tran"/>
    <property type="match status" value="1"/>
</dbReference>
<dbReference type="SMART" id="SM00382">
    <property type="entry name" value="AAA"/>
    <property type="match status" value="1"/>
</dbReference>
<organism evidence="9 10">
    <name type="scientific">Arthrobacter methylotrophus</name>
    <dbReference type="NCBI Taxonomy" id="121291"/>
    <lineage>
        <taxon>Bacteria</taxon>
        <taxon>Bacillati</taxon>
        <taxon>Actinomycetota</taxon>
        <taxon>Actinomycetes</taxon>
        <taxon>Micrococcales</taxon>
        <taxon>Micrococcaceae</taxon>
        <taxon>Arthrobacter</taxon>
    </lineage>
</organism>
<feature type="domain" description="ABC transporter" evidence="8">
    <location>
        <begin position="1"/>
        <end position="241"/>
    </location>
</feature>
<dbReference type="InterPro" id="IPR027417">
    <property type="entry name" value="P-loop_NTPase"/>
</dbReference>
<dbReference type="InterPro" id="IPR013563">
    <property type="entry name" value="Oligopep_ABC_C"/>
</dbReference>
<dbReference type="EMBL" id="JBHMBH010000029">
    <property type="protein sequence ID" value="MFB9715275.1"/>
    <property type="molecule type" value="Genomic_DNA"/>
</dbReference>
<dbReference type="RefSeq" id="WP_376954608.1">
    <property type="nucleotide sequence ID" value="NZ_JBHMBH010000029.1"/>
</dbReference>
<evidence type="ECO:0000313" key="9">
    <source>
        <dbReference type="EMBL" id="MFB9715275.1"/>
    </source>
</evidence>
<keyword evidence="5" id="KW-0547">Nucleotide-binding</keyword>
<dbReference type="InterPro" id="IPR003439">
    <property type="entry name" value="ABC_transporter-like_ATP-bd"/>
</dbReference>
<evidence type="ECO:0000256" key="4">
    <source>
        <dbReference type="ARBA" id="ARBA00022475"/>
    </source>
</evidence>
<keyword evidence="10" id="KW-1185">Reference proteome</keyword>
<gene>
    <name evidence="9" type="ORF">ACFFPI_14240</name>
</gene>
<evidence type="ECO:0000256" key="3">
    <source>
        <dbReference type="ARBA" id="ARBA00022448"/>
    </source>
</evidence>
<dbReference type="Gene3D" id="3.40.50.300">
    <property type="entry name" value="P-loop containing nucleotide triphosphate hydrolases"/>
    <property type="match status" value="1"/>
</dbReference>